<organism evidence="5 6">
    <name type="scientific">Frankliniella occidentalis</name>
    <name type="common">Western flower thrips</name>
    <name type="synonym">Euthrips occidentalis</name>
    <dbReference type="NCBI Taxonomy" id="133901"/>
    <lineage>
        <taxon>Eukaryota</taxon>
        <taxon>Metazoa</taxon>
        <taxon>Ecdysozoa</taxon>
        <taxon>Arthropoda</taxon>
        <taxon>Hexapoda</taxon>
        <taxon>Insecta</taxon>
        <taxon>Pterygota</taxon>
        <taxon>Neoptera</taxon>
        <taxon>Paraneoptera</taxon>
        <taxon>Thysanoptera</taxon>
        <taxon>Terebrantia</taxon>
        <taxon>Thripoidea</taxon>
        <taxon>Thripidae</taxon>
        <taxon>Frankliniella</taxon>
    </lineage>
</organism>
<dbReference type="InterPro" id="IPR012337">
    <property type="entry name" value="RNaseH-like_sf"/>
</dbReference>
<evidence type="ECO:0000313" key="5">
    <source>
        <dbReference type="Proteomes" id="UP000504606"/>
    </source>
</evidence>
<dbReference type="RefSeq" id="XP_026279142.2">
    <property type="nucleotide sequence ID" value="XM_026423357.2"/>
</dbReference>
<name>A0A6J1SDN1_FRAOC</name>
<dbReference type="InterPro" id="IPR036397">
    <property type="entry name" value="RNaseH_sf"/>
</dbReference>
<keyword evidence="2" id="KW-0378">Hydrolase</keyword>
<dbReference type="Pfam" id="PF20700">
    <property type="entry name" value="Mutator"/>
    <property type="match status" value="1"/>
</dbReference>
<dbReference type="InterPro" id="IPR049012">
    <property type="entry name" value="Mutator_transp_dom"/>
</dbReference>
<reference evidence="6" key="1">
    <citation type="submission" date="2025-08" db="UniProtKB">
        <authorList>
            <consortium name="RefSeq"/>
        </authorList>
    </citation>
    <scope>IDENTIFICATION</scope>
    <source>
        <tissue evidence="6">Whole organism</tissue>
    </source>
</reference>
<protein>
    <submittedName>
        <fullName evidence="6">Uncharacterized protein LOC113207012</fullName>
    </submittedName>
</protein>
<evidence type="ECO:0000259" key="4">
    <source>
        <dbReference type="SMART" id="SM00479"/>
    </source>
</evidence>
<dbReference type="KEGG" id="foc:113207012"/>
<dbReference type="SMART" id="SM00479">
    <property type="entry name" value="EXOIII"/>
    <property type="match status" value="1"/>
</dbReference>
<dbReference type="Gene3D" id="3.30.420.10">
    <property type="entry name" value="Ribonuclease H-like superfamily/Ribonuclease H"/>
    <property type="match status" value="1"/>
</dbReference>
<dbReference type="InterPro" id="IPR013520">
    <property type="entry name" value="Ribonucl_H"/>
</dbReference>
<dbReference type="SUPFAM" id="SSF53098">
    <property type="entry name" value="Ribonuclease H-like"/>
    <property type="match status" value="1"/>
</dbReference>
<keyword evidence="1" id="KW-0540">Nuclease</keyword>
<dbReference type="OrthoDB" id="6095482at2759"/>
<dbReference type="GO" id="GO:0008408">
    <property type="term" value="F:3'-5' exonuclease activity"/>
    <property type="evidence" value="ECO:0007669"/>
    <property type="project" value="TreeGrafter"/>
</dbReference>
<dbReference type="PANTHER" id="PTHR30231">
    <property type="entry name" value="DNA POLYMERASE III SUBUNIT EPSILON"/>
    <property type="match status" value="1"/>
</dbReference>
<dbReference type="Proteomes" id="UP000504606">
    <property type="component" value="Unplaced"/>
</dbReference>
<dbReference type="PANTHER" id="PTHR30231:SF4">
    <property type="entry name" value="PROTEIN NEN2"/>
    <property type="match status" value="1"/>
</dbReference>
<dbReference type="GO" id="GO:0003676">
    <property type="term" value="F:nucleic acid binding"/>
    <property type="evidence" value="ECO:0007669"/>
    <property type="project" value="InterPro"/>
</dbReference>
<evidence type="ECO:0000256" key="2">
    <source>
        <dbReference type="ARBA" id="ARBA00022801"/>
    </source>
</evidence>
<feature type="domain" description="Exonuclease" evidence="4">
    <location>
        <begin position="420"/>
        <end position="594"/>
    </location>
</feature>
<evidence type="ECO:0000256" key="3">
    <source>
        <dbReference type="ARBA" id="ARBA00022839"/>
    </source>
</evidence>
<gene>
    <name evidence="6" type="primary">LOC113207012</name>
</gene>
<keyword evidence="5" id="KW-1185">Reference proteome</keyword>
<keyword evidence="3" id="KW-0269">Exonuclease</keyword>
<proteinExistence type="predicted"/>
<evidence type="ECO:0000313" key="6">
    <source>
        <dbReference type="RefSeq" id="XP_026279142.2"/>
    </source>
</evidence>
<dbReference type="GeneID" id="113207012"/>
<evidence type="ECO:0000256" key="1">
    <source>
        <dbReference type="ARBA" id="ARBA00022722"/>
    </source>
</evidence>
<dbReference type="AlphaFoldDB" id="A0A6J1SDN1"/>
<dbReference type="CDD" id="cd06127">
    <property type="entry name" value="DEDDh"/>
    <property type="match status" value="1"/>
</dbReference>
<sequence length="744" mass="82477">MFLSIICRPDHLKDSFIVLEELAEDCPVTFDLVVRIMVSYDMGWSKRGSGNNYDSLNGYGWLCGYFTGKVLDYNQCNRKCKACDMGSPQSEHDCRVNYYGSAKGMEAHTAKKLVTNSDILKSQNLQVGVLVMDDDSSSIAACRSAADHEIVKQSDKNHTARGVSKTLFGMQKAHSELFPDAIRYLHRCFTYALSQNKGDSVAMGVALRAIPLHAFNVNTICGNWFGYKKDPENYDHSVIPGGFTDPNLKNDLIDVFNKLANNATKFSAGASSNVNESLNSMMARKAPKSNCYSMSESADFRLSAVVGKKNLGESYCQKSLLESNLSPGSPYHKKYIQNVDKNTSYRQQLYKLPETKKKRIDTTRRRTLLKNATEKKEGTTYESQMGLFEEDGIGLLPDIPEENIASEGLESGEGGEEMKRVVLFDLETSGFKGEILQIGAKCGSCNFSCYIKPKGPIPSDVTSITKLSTSGGQLYKGTLLVPTVSLQAAMEKFVHYLTSLQKIVYLCSHNLAFDGPKLHKALCECNLEDKFLAVVKGMACSLKIIRNMRPKTEKNSIEVLTTSLGIKYVDGHDALSDTEMLGLIIKKMEISDELIITSSTDAHNLMEKYKADEILNNKCSQFFSDCKTNVSQENFPVGKEIVKKIILSNITVACLQKASTISKEELKQLLLPARVMGTTVDKLYGFFNASHKEVLVQVQAVPAPLPQPNLPAPHTEERASSPDLVLEFLSDGQELSYRQLTHNL</sequence>
<accession>A0A6J1SDN1</accession>